<dbReference type="Proteomes" id="UP001059295">
    <property type="component" value="Chromosome"/>
</dbReference>
<dbReference type="EMBL" id="CP102294">
    <property type="protein sequence ID" value="UWN57287.1"/>
    <property type="molecule type" value="Genomic_DNA"/>
</dbReference>
<accession>A0ABY5V1W0</accession>
<dbReference type="GeneID" id="82890166"/>
<evidence type="ECO:0000313" key="1">
    <source>
        <dbReference type="EMBL" id="UWN57287.1"/>
    </source>
</evidence>
<dbReference type="RefSeq" id="WP_147524842.1">
    <property type="nucleotide sequence ID" value="NZ_CAPH01000007.1"/>
</dbReference>
<name>A0ABY5V1W0_9BACT</name>
<reference evidence="1" key="1">
    <citation type="journal article" date="2022" name="Cell">
        <title>Design, construction, and in vivo augmentation of a complex gut microbiome.</title>
        <authorList>
            <person name="Cheng A.G."/>
            <person name="Ho P.Y."/>
            <person name="Aranda-Diaz A."/>
            <person name="Jain S."/>
            <person name="Yu F.B."/>
            <person name="Meng X."/>
            <person name="Wang M."/>
            <person name="Iakiviak M."/>
            <person name="Nagashima K."/>
            <person name="Zhao A."/>
            <person name="Murugkar P."/>
            <person name="Patil A."/>
            <person name="Atabakhsh K."/>
            <person name="Weakley A."/>
            <person name="Yan J."/>
            <person name="Brumbaugh A.R."/>
            <person name="Higginbottom S."/>
            <person name="Dimas A."/>
            <person name="Shiver A.L."/>
            <person name="Deutschbauer A."/>
            <person name="Neff N."/>
            <person name="Sonnenburg J.L."/>
            <person name="Huang K.C."/>
            <person name="Fischbach M.A."/>
        </authorList>
    </citation>
    <scope>NUCLEOTIDE SEQUENCE</scope>
    <source>
        <strain evidence="1">AP11</strain>
    </source>
</reference>
<organism evidence="1 2">
    <name type="scientific">Alistipes ihumii AP11</name>
    <dbReference type="NCBI Taxonomy" id="1211813"/>
    <lineage>
        <taxon>Bacteria</taxon>
        <taxon>Pseudomonadati</taxon>
        <taxon>Bacteroidota</taxon>
        <taxon>Bacteroidia</taxon>
        <taxon>Bacteroidales</taxon>
        <taxon>Rikenellaceae</taxon>
        <taxon>Alistipes</taxon>
    </lineage>
</organism>
<protein>
    <recommendedName>
        <fullName evidence="3">DUF4845 domain-containing protein</fullName>
    </recommendedName>
</protein>
<evidence type="ECO:0000313" key="2">
    <source>
        <dbReference type="Proteomes" id="UP001059295"/>
    </source>
</evidence>
<sequence>MLWVIVAFVGILLLGYAIESIENVINSDTEAGYTIDIFRSDKDQINEMAKPTLQEILNEEFPAAGIEVLETSVVKKDRSSNEYDGIALIRINRDEIYIGFNVIFDGEDAIISVPPEEVLRLRFF</sequence>
<keyword evidence="2" id="KW-1185">Reference proteome</keyword>
<gene>
    <name evidence="1" type="ORF">NQ491_00490</name>
</gene>
<evidence type="ECO:0008006" key="3">
    <source>
        <dbReference type="Google" id="ProtNLM"/>
    </source>
</evidence>
<proteinExistence type="predicted"/>